<comment type="caution">
    <text evidence="1">The sequence shown here is derived from an EMBL/GenBank/DDBJ whole genome shotgun (WGS) entry which is preliminary data.</text>
</comment>
<keyword evidence="2" id="KW-1185">Reference proteome</keyword>
<reference evidence="1 2" key="1">
    <citation type="submission" date="2024-09" db="EMBL/GenBank/DDBJ databases">
        <title>Chromosome-scale assembly of Riccia sorocarpa.</title>
        <authorList>
            <person name="Paukszto L."/>
        </authorList>
    </citation>
    <scope>NUCLEOTIDE SEQUENCE [LARGE SCALE GENOMIC DNA]</scope>
    <source>
        <strain evidence="1">LP-2024</strain>
        <tissue evidence="1">Aerial parts of the thallus</tissue>
    </source>
</reference>
<evidence type="ECO:0000313" key="2">
    <source>
        <dbReference type="Proteomes" id="UP001633002"/>
    </source>
</evidence>
<accession>A0ABD3H396</accession>
<protein>
    <submittedName>
        <fullName evidence="1">Uncharacterized protein</fullName>
    </submittedName>
</protein>
<gene>
    <name evidence="1" type="ORF">R1sor_003880</name>
</gene>
<name>A0ABD3H396_9MARC</name>
<evidence type="ECO:0000313" key="1">
    <source>
        <dbReference type="EMBL" id="KAL3685858.1"/>
    </source>
</evidence>
<organism evidence="1 2">
    <name type="scientific">Riccia sorocarpa</name>
    <dbReference type="NCBI Taxonomy" id="122646"/>
    <lineage>
        <taxon>Eukaryota</taxon>
        <taxon>Viridiplantae</taxon>
        <taxon>Streptophyta</taxon>
        <taxon>Embryophyta</taxon>
        <taxon>Marchantiophyta</taxon>
        <taxon>Marchantiopsida</taxon>
        <taxon>Marchantiidae</taxon>
        <taxon>Marchantiales</taxon>
        <taxon>Ricciaceae</taxon>
        <taxon>Riccia</taxon>
    </lineage>
</organism>
<sequence length="142" mass="15660">MKTPVIPTHSLIEAGEWLDHPGSIEGPITIRATIVGFGHHGTALMQGALYAQSPSGVLRAGFITAMSLEDFEVVHLRGDRSDILNRCIGRQWMFQLTRIQNNRAPYAGVEHVEAVFKKELFPDPEDGGGVMNEAVGLRHRVF</sequence>
<dbReference type="EMBL" id="JBJQOH010000006">
    <property type="protein sequence ID" value="KAL3685858.1"/>
    <property type="molecule type" value="Genomic_DNA"/>
</dbReference>
<dbReference type="Proteomes" id="UP001633002">
    <property type="component" value="Unassembled WGS sequence"/>
</dbReference>
<dbReference type="AlphaFoldDB" id="A0ABD3H396"/>
<proteinExistence type="predicted"/>